<dbReference type="Pfam" id="PF07705">
    <property type="entry name" value="CARDB"/>
    <property type="match status" value="1"/>
</dbReference>
<evidence type="ECO:0000256" key="1">
    <source>
        <dbReference type="SAM" id="SignalP"/>
    </source>
</evidence>
<dbReference type="AlphaFoldDB" id="A0A9D1DZT9"/>
<accession>A0A9D1DZT9</accession>
<dbReference type="InterPro" id="IPR047589">
    <property type="entry name" value="DUF11_rpt"/>
</dbReference>
<feature type="domain" description="CARDB" evidence="2">
    <location>
        <begin position="365"/>
        <end position="457"/>
    </location>
</feature>
<dbReference type="Proteomes" id="UP000886744">
    <property type="component" value="Unassembled WGS sequence"/>
</dbReference>
<reference evidence="4" key="2">
    <citation type="journal article" date="2021" name="PeerJ">
        <title>Extensive microbial diversity within the chicken gut microbiome revealed by metagenomics and culture.</title>
        <authorList>
            <person name="Gilroy R."/>
            <person name="Ravi A."/>
            <person name="Getino M."/>
            <person name="Pursley I."/>
            <person name="Horton D.L."/>
            <person name="Alikhan N.F."/>
            <person name="Baker D."/>
            <person name="Gharbi K."/>
            <person name="Hall N."/>
            <person name="Watson M."/>
            <person name="Adriaenssens E.M."/>
            <person name="Foster-Nyarko E."/>
            <person name="Jarju S."/>
            <person name="Secka A."/>
            <person name="Antonio M."/>
            <person name="Oren A."/>
            <person name="Chaudhuri R.R."/>
            <person name="La Ragione R."/>
            <person name="Hildebrand F."/>
            <person name="Pallen M.J."/>
        </authorList>
    </citation>
    <scope>NUCLEOTIDE SEQUENCE</scope>
    <source>
        <strain evidence="4">ChiHjej13B12-12457</strain>
    </source>
</reference>
<name>A0A9D1DZT9_9BACT</name>
<sequence length="594" mass="64284">MKRILTVITACSLAMYTATAQNEDREHGFKWVRTIHEDAVLPLSEGLAAFSENGTWGYMDAFGNKVIQPSFDRAMDFRGGAAPVYKDSKWGVINNSGYVVIPIQYDTITTFSNGTALAVKDGVHYYLYATGQVRQLPERLTFYPYSDGVARVRKASGKGGKFGYIDNDKGYYTIDHKYDNAGDFQYGYAIVSRKGKSFIINHKEGRYKIIGNIPVDGSAISSHTGAGFTLKDNGTYNLITKDGRHFKEVQTGYTSAEPFREELALVSDGGSLKFIHPSGATAISLAEYKAAGSFSSGLAWVRTADGMYGYIDKKGKMVIDPVFSMAGDFSEGYASVIYEGRKGIIKLPAPYDTQPILDISGARISDANSNSTIEPGETFRYTVSLENNGDETAMGVTVSITAAGEQTGQILFDKDQIQIPELYSGDTEDLTFTGRAGTYLAPGEINLEITAGADNLFSSSTISKTVKSGAASRSRMVIASYRVYTPDNTPITQGQPVRLEIYIKNDGTDPARGAAVRLRLPDGVTARTTELSAGNVAPGEAVRVTTLMDIDPATAQTSFSVIASVSEMSKKQSDVKFVTFDLGETSSSANFLLQ</sequence>
<evidence type="ECO:0000259" key="3">
    <source>
        <dbReference type="Pfam" id="PF10633"/>
    </source>
</evidence>
<feature type="signal peptide" evidence="1">
    <location>
        <begin position="1"/>
        <end position="20"/>
    </location>
</feature>
<evidence type="ECO:0000259" key="2">
    <source>
        <dbReference type="Pfam" id="PF07705"/>
    </source>
</evidence>
<comment type="caution">
    <text evidence="4">The sequence shown here is derived from an EMBL/GenBank/DDBJ whole genome shotgun (WGS) entry which is preliminary data.</text>
</comment>
<dbReference type="PANTHER" id="PTHR37841">
    <property type="entry name" value="GLR2918 PROTEIN"/>
    <property type="match status" value="1"/>
</dbReference>
<dbReference type="Pfam" id="PF14903">
    <property type="entry name" value="WG_beta_rep"/>
    <property type="match status" value="4"/>
</dbReference>
<dbReference type="InterPro" id="IPR018905">
    <property type="entry name" value="A-galactase_NEW3"/>
</dbReference>
<feature type="chain" id="PRO_5039701703" evidence="1">
    <location>
        <begin position="21"/>
        <end position="594"/>
    </location>
</feature>
<dbReference type="InterPro" id="IPR013783">
    <property type="entry name" value="Ig-like_fold"/>
</dbReference>
<dbReference type="NCBIfam" id="TIGR01451">
    <property type="entry name" value="B_ant_repeat"/>
    <property type="match status" value="1"/>
</dbReference>
<dbReference type="PANTHER" id="PTHR37841:SF1">
    <property type="entry name" value="DUF3298 DOMAIN-CONTAINING PROTEIN"/>
    <property type="match status" value="1"/>
</dbReference>
<organism evidence="4 5">
    <name type="scientific">Candidatus Coprenecus avistercoris</name>
    <dbReference type="NCBI Taxonomy" id="2840730"/>
    <lineage>
        <taxon>Bacteria</taxon>
        <taxon>Pseudomonadati</taxon>
        <taxon>Bacteroidota</taxon>
        <taxon>Bacteroidia</taxon>
        <taxon>Bacteroidales</taxon>
        <taxon>Rikenellaceae</taxon>
        <taxon>Rikenellaceae incertae sedis</taxon>
        <taxon>Candidatus Coprenecus</taxon>
    </lineage>
</organism>
<reference evidence="4" key="1">
    <citation type="submission" date="2020-10" db="EMBL/GenBank/DDBJ databases">
        <authorList>
            <person name="Gilroy R."/>
        </authorList>
    </citation>
    <scope>NUCLEOTIDE SEQUENCE</scope>
    <source>
        <strain evidence="4">ChiHjej13B12-12457</strain>
    </source>
</reference>
<dbReference type="InterPro" id="IPR011635">
    <property type="entry name" value="CARDB"/>
</dbReference>
<protein>
    <submittedName>
        <fullName evidence="4">WG repeat-containing protein</fullName>
    </submittedName>
</protein>
<dbReference type="Gene3D" id="2.60.40.10">
    <property type="entry name" value="Immunoglobulins"/>
    <property type="match status" value="2"/>
</dbReference>
<proteinExistence type="predicted"/>
<dbReference type="EMBL" id="DVHI01000009">
    <property type="protein sequence ID" value="HIR61967.1"/>
    <property type="molecule type" value="Genomic_DNA"/>
</dbReference>
<feature type="domain" description="Alpha-galactosidase NEW3" evidence="3">
    <location>
        <begin position="491"/>
        <end position="563"/>
    </location>
</feature>
<dbReference type="InterPro" id="IPR032774">
    <property type="entry name" value="WG_beta_rep"/>
</dbReference>
<keyword evidence="1" id="KW-0732">Signal</keyword>
<evidence type="ECO:0000313" key="5">
    <source>
        <dbReference type="Proteomes" id="UP000886744"/>
    </source>
</evidence>
<dbReference type="Pfam" id="PF10633">
    <property type="entry name" value="NPCBM_assoc"/>
    <property type="match status" value="1"/>
</dbReference>
<evidence type="ECO:0000313" key="4">
    <source>
        <dbReference type="EMBL" id="HIR61967.1"/>
    </source>
</evidence>
<gene>
    <name evidence="4" type="ORF">IAC94_00380</name>
</gene>